<reference evidence="4 5" key="1">
    <citation type="journal article" date="2019" name="Int. J. Syst. Evol. Microbiol.">
        <title>The Global Catalogue of Microorganisms (GCM) 10K type strain sequencing project: providing services to taxonomists for standard genome sequencing and annotation.</title>
        <authorList>
            <consortium name="The Broad Institute Genomics Platform"/>
            <consortium name="The Broad Institute Genome Sequencing Center for Infectious Disease"/>
            <person name="Wu L."/>
            <person name="Ma J."/>
        </authorList>
    </citation>
    <scope>NUCLEOTIDE SEQUENCE [LARGE SCALE GENOMIC DNA]</scope>
    <source>
        <strain evidence="4 5">XZYJ18</strain>
    </source>
</reference>
<dbReference type="GeneID" id="73047080"/>
<feature type="compositionally biased region" description="Basic and acidic residues" evidence="1">
    <location>
        <begin position="1"/>
        <end position="11"/>
    </location>
</feature>
<feature type="transmembrane region" description="Helical" evidence="2">
    <location>
        <begin position="104"/>
        <end position="122"/>
    </location>
</feature>
<keyword evidence="5" id="KW-1185">Reference proteome</keyword>
<feature type="compositionally biased region" description="Polar residues" evidence="1">
    <location>
        <begin position="12"/>
        <end position="32"/>
    </location>
</feature>
<evidence type="ECO:0000313" key="4">
    <source>
        <dbReference type="EMBL" id="MFC4823820.1"/>
    </source>
</evidence>
<keyword evidence="2" id="KW-0472">Membrane</keyword>
<evidence type="ECO:0000259" key="3">
    <source>
        <dbReference type="Pfam" id="PF25939"/>
    </source>
</evidence>
<dbReference type="Pfam" id="PF25939">
    <property type="entry name" value="DUF7982"/>
    <property type="match status" value="1"/>
</dbReference>
<dbReference type="InterPro" id="IPR058288">
    <property type="entry name" value="DUF7982"/>
</dbReference>
<feature type="region of interest" description="Disordered" evidence="1">
    <location>
        <begin position="1"/>
        <end position="49"/>
    </location>
</feature>
<keyword evidence="2" id="KW-0812">Transmembrane</keyword>
<organism evidence="4 5">
    <name type="scientific">Halorussus aquaticus</name>
    <dbReference type="NCBI Taxonomy" id="2953748"/>
    <lineage>
        <taxon>Archaea</taxon>
        <taxon>Methanobacteriati</taxon>
        <taxon>Methanobacteriota</taxon>
        <taxon>Stenosarchaea group</taxon>
        <taxon>Halobacteria</taxon>
        <taxon>Halobacteriales</taxon>
        <taxon>Haladaptataceae</taxon>
        <taxon>Halorussus</taxon>
    </lineage>
</organism>
<sequence>MSGRTNSRDSESAGSESPNAGSPSSESLPSDTPNDDPDDGAVADESETERLRARVAVLEEENERLRREYARSKRARHRRTALGLFAVGAVAIVGGLALPPSREVLFALGGTGLFAGVLTYFLTPERFLPADVGESVYDALAETRTAIRAELGLADATVYVPPSEGRTRSSRVFVPQRADYELPDREALSRTFVTDEGNRRGVAFEPTGESLVDAFERALSSSLADDPETLADQLAEGVVQQFELAESVSADADERRVTFGVSGSAFGRADRFDHPIPSVLAVGLARGLARPVEVEAVRASDDGYEYLVTCRWRPPDEA</sequence>
<gene>
    <name evidence="4" type="ORF">ACFO9K_06060</name>
</gene>
<feature type="compositionally biased region" description="Acidic residues" evidence="1">
    <location>
        <begin position="33"/>
        <end position="47"/>
    </location>
</feature>
<accession>A0ABD5PZA7</accession>
<name>A0ABD5PZA7_9EURY</name>
<evidence type="ECO:0000256" key="1">
    <source>
        <dbReference type="SAM" id="MobiDB-lite"/>
    </source>
</evidence>
<dbReference type="RefSeq" id="WP_254270401.1">
    <property type="nucleotide sequence ID" value="NZ_CP100401.1"/>
</dbReference>
<dbReference type="EMBL" id="JBHSHT010000001">
    <property type="protein sequence ID" value="MFC4823820.1"/>
    <property type="molecule type" value="Genomic_DNA"/>
</dbReference>
<comment type="caution">
    <text evidence="4">The sequence shown here is derived from an EMBL/GenBank/DDBJ whole genome shotgun (WGS) entry which is preliminary data.</text>
</comment>
<feature type="domain" description="DUF7982" evidence="3">
    <location>
        <begin position="49"/>
        <end position="312"/>
    </location>
</feature>
<proteinExistence type="predicted"/>
<dbReference type="Proteomes" id="UP001595945">
    <property type="component" value="Unassembled WGS sequence"/>
</dbReference>
<dbReference type="AlphaFoldDB" id="A0ABD5PZA7"/>
<evidence type="ECO:0000313" key="5">
    <source>
        <dbReference type="Proteomes" id="UP001595945"/>
    </source>
</evidence>
<protein>
    <recommendedName>
        <fullName evidence="3">DUF7982 domain-containing protein</fullName>
    </recommendedName>
</protein>
<keyword evidence="2" id="KW-1133">Transmembrane helix</keyword>
<evidence type="ECO:0000256" key="2">
    <source>
        <dbReference type="SAM" id="Phobius"/>
    </source>
</evidence>
<feature type="transmembrane region" description="Helical" evidence="2">
    <location>
        <begin position="81"/>
        <end position="98"/>
    </location>
</feature>